<dbReference type="InterPro" id="IPR036890">
    <property type="entry name" value="HATPase_C_sf"/>
</dbReference>
<organism evidence="9 10">
    <name type="scientific">Mucilaginibacter angelicae</name>
    <dbReference type="NCBI Taxonomy" id="869718"/>
    <lineage>
        <taxon>Bacteria</taxon>
        <taxon>Pseudomonadati</taxon>
        <taxon>Bacteroidota</taxon>
        <taxon>Sphingobacteriia</taxon>
        <taxon>Sphingobacteriales</taxon>
        <taxon>Sphingobacteriaceae</taxon>
        <taxon>Mucilaginibacter</taxon>
    </lineage>
</organism>
<keyword evidence="5 9" id="KW-0418">Kinase</keyword>
<dbReference type="PANTHER" id="PTHR43047">
    <property type="entry name" value="TWO-COMPONENT HISTIDINE PROTEIN KINASE"/>
    <property type="match status" value="1"/>
</dbReference>
<keyword evidence="7" id="KW-1133">Transmembrane helix</keyword>
<keyword evidence="3" id="KW-0597">Phosphoprotein</keyword>
<keyword evidence="6" id="KW-0175">Coiled coil</keyword>
<dbReference type="SUPFAM" id="SSF47384">
    <property type="entry name" value="Homodimeric domain of signal transducing histidine kinase"/>
    <property type="match status" value="1"/>
</dbReference>
<proteinExistence type="predicted"/>
<evidence type="ECO:0000256" key="2">
    <source>
        <dbReference type="ARBA" id="ARBA00012438"/>
    </source>
</evidence>
<accession>A0ABV6LEL9</accession>
<keyword evidence="7" id="KW-0812">Transmembrane</keyword>
<dbReference type="Gene3D" id="3.30.565.10">
    <property type="entry name" value="Histidine kinase-like ATPase, C-terminal domain"/>
    <property type="match status" value="1"/>
</dbReference>
<protein>
    <recommendedName>
        <fullName evidence="2">histidine kinase</fullName>
        <ecNumber evidence="2">2.7.13.3</ecNumber>
    </recommendedName>
</protein>
<dbReference type="RefSeq" id="WP_377025645.1">
    <property type="nucleotide sequence ID" value="NZ_JBHLTS010000076.1"/>
</dbReference>
<name>A0ABV6LEL9_9SPHI</name>
<dbReference type="SMART" id="SM00387">
    <property type="entry name" value="HATPase_c"/>
    <property type="match status" value="1"/>
</dbReference>
<evidence type="ECO:0000256" key="4">
    <source>
        <dbReference type="ARBA" id="ARBA00022679"/>
    </source>
</evidence>
<dbReference type="InterPro" id="IPR036097">
    <property type="entry name" value="HisK_dim/P_sf"/>
</dbReference>
<reference evidence="9 10" key="1">
    <citation type="submission" date="2024-09" db="EMBL/GenBank/DDBJ databases">
        <authorList>
            <person name="Sun Q."/>
            <person name="Mori K."/>
        </authorList>
    </citation>
    <scope>NUCLEOTIDE SEQUENCE [LARGE SCALE GENOMIC DNA]</scope>
    <source>
        <strain evidence="9 10">NCAIM B.02415</strain>
    </source>
</reference>
<feature type="domain" description="Histidine kinase" evidence="8">
    <location>
        <begin position="342"/>
        <end position="560"/>
    </location>
</feature>
<dbReference type="EC" id="2.7.13.3" evidence="2"/>
<comment type="caution">
    <text evidence="9">The sequence shown here is derived from an EMBL/GenBank/DDBJ whole genome shotgun (WGS) entry which is preliminary data.</text>
</comment>
<evidence type="ECO:0000256" key="1">
    <source>
        <dbReference type="ARBA" id="ARBA00000085"/>
    </source>
</evidence>
<comment type="catalytic activity">
    <reaction evidence="1">
        <text>ATP + protein L-histidine = ADP + protein N-phospho-L-histidine.</text>
        <dbReference type="EC" id="2.7.13.3"/>
    </reaction>
</comment>
<dbReference type="Pfam" id="PF02518">
    <property type="entry name" value="HATPase_c"/>
    <property type="match status" value="1"/>
</dbReference>
<evidence type="ECO:0000256" key="5">
    <source>
        <dbReference type="ARBA" id="ARBA00022777"/>
    </source>
</evidence>
<dbReference type="PANTHER" id="PTHR43047:SF72">
    <property type="entry name" value="OSMOSENSING HISTIDINE PROTEIN KINASE SLN1"/>
    <property type="match status" value="1"/>
</dbReference>
<evidence type="ECO:0000256" key="6">
    <source>
        <dbReference type="SAM" id="Coils"/>
    </source>
</evidence>
<dbReference type="InterPro" id="IPR004358">
    <property type="entry name" value="Sig_transdc_His_kin-like_C"/>
</dbReference>
<dbReference type="SMART" id="SM00388">
    <property type="entry name" value="HisKA"/>
    <property type="match status" value="1"/>
</dbReference>
<dbReference type="InterPro" id="IPR003594">
    <property type="entry name" value="HATPase_dom"/>
</dbReference>
<dbReference type="PROSITE" id="PS50109">
    <property type="entry name" value="HIS_KIN"/>
    <property type="match status" value="1"/>
</dbReference>
<dbReference type="PRINTS" id="PR00344">
    <property type="entry name" value="BCTRLSENSOR"/>
</dbReference>
<keyword evidence="4" id="KW-0808">Transferase</keyword>
<sequence length="564" mass="63252">MNVLSRKILLAFLAFTIILVIVALFVRDKITERLAHTAQVSHLMDLNNSRPQQALLLLHQAEDLFQSSLVDADAAKARGYQAKLSLAFAEIDTLLNMRHDTTKLNAEQRTQLHEWHNQKIKLSADLFSARRDFDSLLTTYADLNIAATQNKLAVKSSRTVQNSSDTLNQPGKLKRKGFFARIKEAIKNKNAYATGGAGGVVINHRTRVYIDSVTQKLRTKDKSTYLNKLKQLQQSNLKLQETQRQLIALNMRITHKMEELIAAIKDINYNMTDAFKGMAFNSYLETTSLLNRLYLSALLLLLAFAVLLIVFVIKLGQSEELLLKENERAVMIARQKMDLLLHMSHEIRNPLTSINGFLYIFSRTTLTPKQSEMLGTVRASSDLLLQTLNDTLDAAKMESSELKIHHDPFCPDKTLKEVIDSMTFSADKKQLELSYHFEGDQEAEVLGDSFRLKQIIVNLVSNAIKYTDTGNVKIKATLKLADAKGGLSVDITDTGAGISQEQQVSLFSKYYQTNSAKGNTGTGLGLYICKQLIELQKGSISVKSDAGKGSTFSFEIPYEKYELD</sequence>
<feature type="coiled-coil region" evidence="6">
    <location>
        <begin position="222"/>
        <end position="252"/>
    </location>
</feature>
<dbReference type="InterPro" id="IPR005467">
    <property type="entry name" value="His_kinase_dom"/>
</dbReference>
<evidence type="ECO:0000256" key="7">
    <source>
        <dbReference type="SAM" id="Phobius"/>
    </source>
</evidence>
<dbReference type="Proteomes" id="UP001589828">
    <property type="component" value="Unassembled WGS sequence"/>
</dbReference>
<feature type="transmembrane region" description="Helical" evidence="7">
    <location>
        <begin position="293"/>
        <end position="313"/>
    </location>
</feature>
<dbReference type="Gene3D" id="1.10.287.130">
    <property type="match status" value="1"/>
</dbReference>
<dbReference type="EMBL" id="JBHLTS010000076">
    <property type="protein sequence ID" value="MFC0517916.1"/>
    <property type="molecule type" value="Genomic_DNA"/>
</dbReference>
<dbReference type="CDD" id="cd00082">
    <property type="entry name" value="HisKA"/>
    <property type="match status" value="1"/>
</dbReference>
<dbReference type="InterPro" id="IPR003661">
    <property type="entry name" value="HisK_dim/P_dom"/>
</dbReference>
<dbReference type="SUPFAM" id="SSF55874">
    <property type="entry name" value="ATPase domain of HSP90 chaperone/DNA topoisomerase II/histidine kinase"/>
    <property type="match status" value="1"/>
</dbReference>
<evidence type="ECO:0000313" key="10">
    <source>
        <dbReference type="Proteomes" id="UP001589828"/>
    </source>
</evidence>
<evidence type="ECO:0000313" key="9">
    <source>
        <dbReference type="EMBL" id="MFC0517916.1"/>
    </source>
</evidence>
<dbReference type="Pfam" id="PF00512">
    <property type="entry name" value="HisKA"/>
    <property type="match status" value="1"/>
</dbReference>
<dbReference type="CDD" id="cd16922">
    <property type="entry name" value="HATPase_EvgS-ArcB-TorS-like"/>
    <property type="match status" value="1"/>
</dbReference>
<dbReference type="GO" id="GO:0016301">
    <property type="term" value="F:kinase activity"/>
    <property type="evidence" value="ECO:0007669"/>
    <property type="project" value="UniProtKB-KW"/>
</dbReference>
<gene>
    <name evidence="9" type="ORF">ACFFGT_27130</name>
</gene>
<keyword evidence="10" id="KW-1185">Reference proteome</keyword>
<keyword evidence="7" id="KW-0472">Membrane</keyword>
<evidence type="ECO:0000256" key="3">
    <source>
        <dbReference type="ARBA" id="ARBA00022553"/>
    </source>
</evidence>
<evidence type="ECO:0000259" key="8">
    <source>
        <dbReference type="PROSITE" id="PS50109"/>
    </source>
</evidence>